<evidence type="ECO:0000256" key="1">
    <source>
        <dbReference type="ARBA" id="ARBA00011073"/>
    </source>
</evidence>
<evidence type="ECO:0000313" key="12">
    <source>
        <dbReference type="EMBL" id="EFJ32470.1"/>
    </source>
</evidence>
<dbReference type="OrthoDB" id="206201at2759"/>
<dbReference type="EMBL" id="GL377572">
    <property type="protein sequence ID" value="EFJ32470.1"/>
    <property type="molecule type" value="Genomic_DNA"/>
</dbReference>
<feature type="domain" description="Inhibitor I9" evidence="10">
    <location>
        <begin position="2"/>
        <end position="86"/>
    </location>
</feature>
<keyword evidence="3" id="KW-0732">Signal</keyword>
<keyword evidence="2 7" id="KW-0645">Protease</keyword>
<dbReference type="InParanoid" id="D8R5E3"/>
<dbReference type="HOGENOM" id="CLU_000625_4_6_1"/>
<feature type="domain" description="Subtilisin-like protease fibronectin type-III" evidence="11">
    <location>
        <begin position="642"/>
        <end position="746"/>
    </location>
</feature>
<dbReference type="GeneID" id="9652677"/>
<feature type="domain" description="PA" evidence="9">
    <location>
        <begin position="350"/>
        <end position="443"/>
    </location>
</feature>
<dbReference type="PROSITE" id="PS00138">
    <property type="entry name" value="SUBTILASE_SER"/>
    <property type="match status" value="1"/>
</dbReference>
<dbReference type="eggNOG" id="ENOG502QTK5">
    <property type="taxonomic scope" value="Eukaryota"/>
</dbReference>
<dbReference type="OMA" id="IEVVTHK"/>
<dbReference type="InterPro" id="IPR036852">
    <property type="entry name" value="Peptidase_S8/S53_dom_sf"/>
</dbReference>
<sequence length="752" mass="78976">MDNSQMPDSFQHHQHWYASLVASAKDATTDSISSSSATTISDDLLLHVYDTVLHGFSAVLTPTQAEAIQRLPGFVAMAQDTKKELHTTHSPGFLHLNSSYGLWPKSKYGDDVIIGVFDTGVWPESASFSDHRMSAIPSKWKGICQTGPGFESTACNKKLIGARYFFRGYEAMSGPINGSTEFKSPRDSDGHGTHTASTAGGRYVYRADMLGFASGTAEGMAPKARIAVYKVCWTSGCFDSDILAAFDTAVADGVDVISLSVGGGVMPYRMDSIALGAFGAMTRGVFVATSGGNQGPGQLSVTNVAPWIATIGASTMDRAFPATVKLGNGESFQGVSLYSGKGFAAGEEIPLVYSADASVGKNGSDSYSASLCLAGSLDPKLVRGKIVLCDRGNNARVEKGGVVLAAGGRGMILSNSPTDGEGLIADSHLLPATAVGNAAGSSIKNYIKSAKSPVASIKFLGTVLGTSPAPVVASFSSRGPNPETPEILKPDMIAPGVNILAAWTGAAGPTGLASDTRKVRFNIISGTSMACPHVSGLAALLRGAHPDWSPAAIKSALMTSATLVDNTKNIMSDEATGNVSTPFDFGSGLVNPETAMDPGLVYDLGREDYIEFLCSLNYSSKDLRMVTRSKASCPTSVPKTSDLNYPSFSAVFDQSVKGPMKMSFKRTVTNVGSPKAEYVASVLVPKGIEASVVPKRLLFSELNQKLSYTLTISAPRAAVVPGDIETVFGLLTWSDSQRMVRSPIAISRQEPY</sequence>
<dbReference type="PRINTS" id="PR00723">
    <property type="entry name" value="SUBTILISIN"/>
</dbReference>
<proteinExistence type="inferred from homology"/>
<name>D8R5E3_SELML</name>
<dbReference type="FunFam" id="3.40.50.200:FF:000006">
    <property type="entry name" value="Subtilisin-like protease SBT1.5"/>
    <property type="match status" value="1"/>
</dbReference>
<dbReference type="InterPro" id="IPR037045">
    <property type="entry name" value="S8pro/Inhibitor_I9_sf"/>
</dbReference>
<dbReference type="KEGG" id="smo:SELMODRAFT_143697"/>
<dbReference type="InterPro" id="IPR045051">
    <property type="entry name" value="SBT"/>
</dbReference>
<dbReference type="Gramene" id="EFJ32470">
    <property type="protein sequence ID" value="EFJ32470"/>
    <property type="gene ID" value="SELMODRAFT_143697"/>
</dbReference>
<evidence type="ECO:0000256" key="4">
    <source>
        <dbReference type="ARBA" id="ARBA00022801"/>
    </source>
</evidence>
<dbReference type="Pfam" id="PF05922">
    <property type="entry name" value="Inhibitor_I9"/>
    <property type="match status" value="1"/>
</dbReference>
<dbReference type="InterPro" id="IPR003137">
    <property type="entry name" value="PA_domain"/>
</dbReference>
<dbReference type="FunFam" id="3.50.30.30:FF:000005">
    <property type="entry name" value="subtilisin-like protease SBT1.5"/>
    <property type="match status" value="1"/>
</dbReference>
<dbReference type="Gene3D" id="2.60.40.2310">
    <property type="match status" value="1"/>
</dbReference>
<dbReference type="Gene3D" id="3.40.50.200">
    <property type="entry name" value="Peptidase S8/S53 domain"/>
    <property type="match status" value="1"/>
</dbReference>
<dbReference type="InterPro" id="IPR041469">
    <property type="entry name" value="Subtilisin-like_FN3"/>
</dbReference>
<dbReference type="InterPro" id="IPR023828">
    <property type="entry name" value="Peptidase_S8_Ser-AS"/>
</dbReference>
<dbReference type="InterPro" id="IPR010259">
    <property type="entry name" value="S8pro/Inhibitor_I9"/>
</dbReference>
<evidence type="ECO:0000259" key="9">
    <source>
        <dbReference type="Pfam" id="PF02225"/>
    </source>
</evidence>
<evidence type="ECO:0000256" key="2">
    <source>
        <dbReference type="ARBA" id="ARBA00022670"/>
    </source>
</evidence>
<accession>D8R5E3</accession>
<keyword evidence="5 7" id="KW-0720">Serine protease</keyword>
<dbReference type="GO" id="GO:0005576">
    <property type="term" value="C:extracellular region"/>
    <property type="evidence" value="ECO:0000318"/>
    <property type="project" value="GO_Central"/>
</dbReference>
<dbReference type="AlphaFoldDB" id="D8R5E3"/>
<dbReference type="GO" id="GO:0004252">
    <property type="term" value="F:serine-type endopeptidase activity"/>
    <property type="evidence" value="ECO:0000318"/>
    <property type="project" value="GO_Central"/>
</dbReference>
<dbReference type="Proteomes" id="UP000001514">
    <property type="component" value="Unassembled WGS sequence"/>
</dbReference>
<dbReference type="InterPro" id="IPR015500">
    <property type="entry name" value="Peptidase_S8_subtilisin-rel"/>
</dbReference>
<protein>
    <submittedName>
        <fullName evidence="12">Uncharacterized protein SLP2L2-1</fullName>
    </submittedName>
</protein>
<dbReference type="MEROPS" id="S08.A44"/>
<gene>
    <name evidence="12" type="primary">SLP2L2-1</name>
    <name evidence="12" type="ORF">SELMODRAFT_143697</name>
</gene>
<feature type="active site" description="Charge relay system" evidence="6 7">
    <location>
        <position position="191"/>
    </location>
</feature>
<dbReference type="InterPro" id="IPR034197">
    <property type="entry name" value="Peptidases_S8_3"/>
</dbReference>
<evidence type="ECO:0000313" key="13">
    <source>
        <dbReference type="Proteomes" id="UP000001514"/>
    </source>
</evidence>
<evidence type="ECO:0000259" key="11">
    <source>
        <dbReference type="Pfam" id="PF17766"/>
    </source>
</evidence>
<feature type="domain" description="Peptidase S8/S53" evidence="8">
    <location>
        <begin position="109"/>
        <end position="570"/>
    </location>
</feature>
<keyword evidence="4 7" id="KW-0378">Hydrolase</keyword>
<dbReference type="Pfam" id="PF17766">
    <property type="entry name" value="fn3_6"/>
    <property type="match status" value="1"/>
</dbReference>
<dbReference type="Gene3D" id="3.50.30.30">
    <property type="match status" value="1"/>
</dbReference>
<dbReference type="InterPro" id="IPR000209">
    <property type="entry name" value="Peptidase_S8/S53_dom"/>
</dbReference>
<reference evidence="12 13" key="1">
    <citation type="journal article" date="2011" name="Science">
        <title>The Selaginella genome identifies genetic changes associated with the evolution of vascular plants.</title>
        <authorList>
            <person name="Banks J.A."/>
            <person name="Nishiyama T."/>
            <person name="Hasebe M."/>
            <person name="Bowman J.L."/>
            <person name="Gribskov M."/>
            <person name="dePamphilis C."/>
            <person name="Albert V.A."/>
            <person name="Aono N."/>
            <person name="Aoyama T."/>
            <person name="Ambrose B.A."/>
            <person name="Ashton N.W."/>
            <person name="Axtell M.J."/>
            <person name="Barker E."/>
            <person name="Barker M.S."/>
            <person name="Bennetzen J.L."/>
            <person name="Bonawitz N.D."/>
            <person name="Chapple C."/>
            <person name="Cheng C."/>
            <person name="Correa L.G."/>
            <person name="Dacre M."/>
            <person name="DeBarry J."/>
            <person name="Dreyer I."/>
            <person name="Elias M."/>
            <person name="Engstrom E.M."/>
            <person name="Estelle M."/>
            <person name="Feng L."/>
            <person name="Finet C."/>
            <person name="Floyd S.K."/>
            <person name="Frommer W.B."/>
            <person name="Fujita T."/>
            <person name="Gramzow L."/>
            <person name="Gutensohn M."/>
            <person name="Harholt J."/>
            <person name="Hattori M."/>
            <person name="Heyl A."/>
            <person name="Hirai T."/>
            <person name="Hiwatashi Y."/>
            <person name="Ishikawa M."/>
            <person name="Iwata M."/>
            <person name="Karol K.G."/>
            <person name="Koehler B."/>
            <person name="Kolukisaoglu U."/>
            <person name="Kubo M."/>
            <person name="Kurata T."/>
            <person name="Lalonde S."/>
            <person name="Li K."/>
            <person name="Li Y."/>
            <person name="Litt A."/>
            <person name="Lyons E."/>
            <person name="Manning G."/>
            <person name="Maruyama T."/>
            <person name="Michael T.P."/>
            <person name="Mikami K."/>
            <person name="Miyazaki S."/>
            <person name="Morinaga S."/>
            <person name="Murata T."/>
            <person name="Mueller-Roeber B."/>
            <person name="Nelson D.R."/>
            <person name="Obara M."/>
            <person name="Oguri Y."/>
            <person name="Olmstead R.G."/>
            <person name="Onodera N."/>
            <person name="Petersen B.L."/>
            <person name="Pils B."/>
            <person name="Prigge M."/>
            <person name="Rensing S.A."/>
            <person name="Riano-Pachon D.M."/>
            <person name="Roberts A.W."/>
            <person name="Sato Y."/>
            <person name="Scheller H.V."/>
            <person name="Schulz B."/>
            <person name="Schulz C."/>
            <person name="Shakirov E.V."/>
            <person name="Shibagaki N."/>
            <person name="Shinohara N."/>
            <person name="Shippen D.E."/>
            <person name="Soerensen I."/>
            <person name="Sotooka R."/>
            <person name="Sugimoto N."/>
            <person name="Sugita M."/>
            <person name="Sumikawa N."/>
            <person name="Tanurdzic M."/>
            <person name="Theissen G."/>
            <person name="Ulvskov P."/>
            <person name="Wakazuki S."/>
            <person name="Weng J.K."/>
            <person name="Willats W.W."/>
            <person name="Wipf D."/>
            <person name="Wolf P.G."/>
            <person name="Yang L."/>
            <person name="Zimmer A.D."/>
            <person name="Zhu Q."/>
            <person name="Mitros T."/>
            <person name="Hellsten U."/>
            <person name="Loque D."/>
            <person name="Otillar R."/>
            <person name="Salamov A."/>
            <person name="Schmutz J."/>
            <person name="Shapiro H."/>
            <person name="Lindquist E."/>
            <person name="Lucas S."/>
            <person name="Rokhsar D."/>
            <person name="Grigoriev I.V."/>
        </authorList>
    </citation>
    <scope>NUCLEOTIDE SEQUENCE [LARGE SCALE GENOMIC DNA]</scope>
</reference>
<dbReference type="GO" id="GO:0006508">
    <property type="term" value="P:proteolysis"/>
    <property type="evidence" value="ECO:0007669"/>
    <property type="project" value="UniProtKB-KW"/>
</dbReference>
<evidence type="ECO:0000256" key="6">
    <source>
        <dbReference type="PIRSR" id="PIRSR615500-1"/>
    </source>
</evidence>
<keyword evidence="13" id="KW-1185">Reference proteome</keyword>
<evidence type="ECO:0000259" key="8">
    <source>
        <dbReference type="Pfam" id="PF00082"/>
    </source>
</evidence>
<dbReference type="FunCoup" id="D8R5E3">
    <property type="interactions" value="314"/>
</dbReference>
<evidence type="ECO:0000256" key="7">
    <source>
        <dbReference type="PROSITE-ProRule" id="PRU01240"/>
    </source>
</evidence>
<comment type="similarity">
    <text evidence="1 7">Belongs to the peptidase S8 family.</text>
</comment>
<dbReference type="CDD" id="cd04852">
    <property type="entry name" value="Peptidases_S8_3"/>
    <property type="match status" value="1"/>
</dbReference>
<dbReference type="PANTHER" id="PTHR10795">
    <property type="entry name" value="PROPROTEIN CONVERTASE SUBTILISIN/KEXIN"/>
    <property type="match status" value="1"/>
</dbReference>
<dbReference type="Gene3D" id="3.30.70.80">
    <property type="entry name" value="Peptidase S8 propeptide/proteinase inhibitor I9"/>
    <property type="match status" value="1"/>
</dbReference>
<feature type="active site" description="Charge relay system" evidence="6 7">
    <location>
        <position position="118"/>
    </location>
</feature>
<evidence type="ECO:0000256" key="5">
    <source>
        <dbReference type="ARBA" id="ARBA00022825"/>
    </source>
</evidence>
<organism evidence="13">
    <name type="scientific">Selaginella moellendorffii</name>
    <name type="common">Spikemoss</name>
    <dbReference type="NCBI Taxonomy" id="88036"/>
    <lineage>
        <taxon>Eukaryota</taxon>
        <taxon>Viridiplantae</taxon>
        <taxon>Streptophyta</taxon>
        <taxon>Embryophyta</taxon>
        <taxon>Tracheophyta</taxon>
        <taxon>Lycopodiopsida</taxon>
        <taxon>Selaginellales</taxon>
        <taxon>Selaginellaceae</taxon>
        <taxon>Selaginella</taxon>
    </lineage>
</organism>
<evidence type="ECO:0000256" key="3">
    <source>
        <dbReference type="ARBA" id="ARBA00022729"/>
    </source>
</evidence>
<dbReference type="SUPFAM" id="SSF52743">
    <property type="entry name" value="Subtilisin-like"/>
    <property type="match status" value="1"/>
</dbReference>
<dbReference type="Pfam" id="PF00082">
    <property type="entry name" value="Peptidase_S8"/>
    <property type="match status" value="1"/>
</dbReference>
<dbReference type="PROSITE" id="PS51892">
    <property type="entry name" value="SUBTILASE"/>
    <property type="match status" value="1"/>
</dbReference>
<feature type="active site" description="Charge relay system" evidence="6 7">
    <location>
        <position position="528"/>
    </location>
</feature>
<dbReference type="Pfam" id="PF02225">
    <property type="entry name" value="PA"/>
    <property type="match status" value="1"/>
</dbReference>
<dbReference type="CDD" id="cd02120">
    <property type="entry name" value="PA_subtilisin_like"/>
    <property type="match status" value="1"/>
</dbReference>
<evidence type="ECO:0000259" key="10">
    <source>
        <dbReference type="Pfam" id="PF05922"/>
    </source>
</evidence>